<dbReference type="InterPro" id="IPR032689">
    <property type="entry name" value="TraG-D_C"/>
</dbReference>
<dbReference type="Proteomes" id="UP001259659">
    <property type="component" value="Unassembled WGS sequence"/>
</dbReference>
<accession>A0ABU2FE80</accession>
<comment type="caution">
    <text evidence="3">The sequence shown here is derived from an EMBL/GenBank/DDBJ whole genome shotgun (WGS) entry which is preliminary data.</text>
</comment>
<dbReference type="PANTHER" id="PTHR30121:SF6">
    <property type="entry name" value="SLR6007 PROTEIN"/>
    <property type="match status" value="1"/>
</dbReference>
<dbReference type="RefSeq" id="WP_310920280.1">
    <property type="nucleotide sequence ID" value="NZ_JAMQON010000004.1"/>
</dbReference>
<feature type="domain" description="TraD/TraG TraM recognition site" evidence="2">
    <location>
        <begin position="693"/>
        <end position="767"/>
    </location>
</feature>
<organism evidence="3 4">
    <name type="scientific">Haloarcula saliterrae</name>
    <dbReference type="NCBI Taxonomy" id="2950534"/>
    <lineage>
        <taxon>Archaea</taxon>
        <taxon>Methanobacteriati</taxon>
        <taxon>Methanobacteriota</taxon>
        <taxon>Stenosarchaea group</taxon>
        <taxon>Halobacteria</taxon>
        <taxon>Halobacteriales</taxon>
        <taxon>Haloarculaceae</taxon>
        <taxon>Haloarcula</taxon>
    </lineage>
</organism>
<dbReference type="PANTHER" id="PTHR30121">
    <property type="entry name" value="UNCHARACTERIZED PROTEIN YJGR-RELATED"/>
    <property type="match status" value="1"/>
</dbReference>
<keyword evidence="4" id="KW-1185">Reference proteome</keyword>
<evidence type="ECO:0000256" key="1">
    <source>
        <dbReference type="SAM" id="MobiDB-lite"/>
    </source>
</evidence>
<evidence type="ECO:0000313" key="4">
    <source>
        <dbReference type="Proteomes" id="UP001259659"/>
    </source>
</evidence>
<feature type="compositionally biased region" description="Basic and acidic residues" evidence="1">
    <location>
        <begin position="817"/>
        <end position="827"/>
    </location>
</feature>
<dbReference type="InterPro" id="IPR027417">
    <property type="entry name" value="P-loop_NTPase"/>
</dbReference>
<evidence type="ECO:0000259" key="2">
    <source>
        <dbReference type="Pfam" id="PF12696"/>
    </source>
</evidence>
<protein>
    <submittedName>
        <fullName evidence="3">TraM recognition domain-containing protein</fullName>
    </submittedName>
</protein>
<sequence length="1211" mass="135366">MAHAPPTEETLPVPADSTDTYIRIQPATDPLDPDNIETHTRRLHRLDSHTDSTGFLGGLFQNEEPPTIEWLLIGNEDELSYYVRTVPSETLDGLEGTLRGLFPNAYAFERVQLSRAHLLSGVTPETETNTSPTAIEYERHTSHRRDWQTRLTPVDHFYESEQTHLPLTSVTETIANSPYPVVFQTLIRAKPDWSTELETRQLALEDGTDTLGGTLTNAIFGAPEDDVEHLTAADEQRLRELTERDPRHSFDVNCRAAVGPKAANETKGVSSTDIAHDLETAFTHLNQTTYELDGQVLTGESALDVVDNIEATDFRENTRNGGLIRKFPWANPPSPVLITDASEVGSFCLLDGAALTASGRRLLNATPGERQPMAHPPVHQLTQYRTQGLPIGHPLTQDSTPEPDPISLPPDLQSLHLAWFGKTGSGKSTSLINALLDNHEATDGADILIDPKGDGMPVEYMQAHYERYGSLENVLYFDCADILPAFSFFDIRDELDAGISRTAAVEDRVEHYIEILVALMGRDRFEQAVRSPDIIRYIVKAMFDPVSGEEAFSHREFHGALQEMHDRNSAPPVSDGDLERMLAGVVANRARTFDEIMQGVANRIEKIPVNPRLARIFNHVPERGEESDDPHFDLFEYLDEDVVIIFDTGGLRSESQRALTLLIISNLWSALKRRAKEQTDSEDDQEKADLPLVNCYLEEAASIADSSLLSELLSQSRSFECSVTLAMQFPSQLRERSERAYQEVLNNVSTIVTGNVAVDERLAKRLATDEMSPSDVGNRLRALRRGEWLVSLPAAFDEDEPQPFLVRSLTPPRGHPAAREGPRRSGFEDATTALTERIQSTVGLSLVEPSTVEDSDDEETGPERVDSALPYTNRLPETVRYDGEVHALFCTECESRYDPDGSGMSRAIECCAILEEVDRDDVPICEVNLKLTPDEREVTDFSDRQLMFVQAVYNAQQLRYDPLEYDLLYDSMIRLQEYLDIDSEAVTDLVEAKILKHDTDRPHRLYSVTPSGRSLIGEHYRKGVDYGHGKGDLDETSQHVLAVEVGRQYLQTHYVEDDESPVVDVVPYFELDEQESTVVSAASAMGGDSEELAEEMSEYNRHRIDVVGLDEDGHIRITLEAERVNHDLRRAVPEDFDKMAVCDPDEAIWVTMSHSEAHRVLGALNDPLEGEPRVEKTYADSTPASQFRIDTAGCTGMFTVEQVRDMIEEAG</sequence>
<dbReference type="SUPFAM" id="SSF52540">
    <property type="entry name" value="P-loop containing nucleoside triphosphate hydrolases"/>
    <property type="match status" value="1"/>
</dbReference>
<evidence type="ECO:0000313" key="3">
    <source>
        <dbReference type="EMBL" id="MDS0260558.1"/>
    </source>
</evidence>
<dbReference type="InterPro" id="IPR051162">
    <property type="entry name" value="T4SS_component"/>
</dbReference>
<name>A0ABU2FE80_9EURY</name>
<reference evidence="3 4" key="1">
    <citation type="submission" date="2022-06" db="EMBL/GenBank/DDBJ databases">
        <title>Haloarcula sp. a new haloarchaeum isolate from saline soil.</title>
        <authorList>
            <person name="Strakova D."/>
            <person name="Galisteo C."/>
            <person name="Sanchez-Porro C."/>
            <person name="Ventosa A."/>
        </authorList>
    </citation>
    <scope>NUCLEOTIDE SEQUENCE [LARGE SCALE GENOMIC DNA]</scope>
    <source>
        <strain evidence="3 4">S1CR25-12</strain>
    </source>
</reference>
<feature type="region of interest" description="Disordered" evidence="1">
    <location>
        <begin position="389"/>
        <end position="408"/>
    </location>
</feature>
<dbReference type="Gene3D" id="3.40.50.300">
    <property type="entry name" value="P-loop containing nucleotide triphosphate hydrolases"/>
    <property type="match status" value="2"/>
</dbReference>
<dbReference type="EMBL" id="JAMQON010000004">
    <property type="protein sequence ID" value="MDS0260558.1"/>
    <property type="molecule type" value="Genomic_DNA"/>
</dbReference>
<proteinExistence type="predicted"/>
<feature type="region of interest" description="Disordered" evidence="1">
    <location>
        <begin position="804"/>
        <end position="828"/>
    </location>
</feature>
<dbReference type="Pfam" id="PF12696">
    <property type="entry name" value="TraG-D_C"/>
    <property type="match status" value="1"/>
</dbReference>
<gene>
    <name evidence="3" type="ORF">NDI56_14220</name>
</gene>
<feature type="region of interest" description="Disordered" evidence="1">
    <location>
        <begin position="846"/>
        <end position="868"/>
    </location>
</feature>
<feature type="compositionally biased region" description="Acidic residues" evidence="1">
    <location>
        <begin position="851"/>
        <end position="860"/>
    </location>
</feature>